<evidence type="ECO:0000313" key="5">
    <source>
        <dbReference type="EMBL" id="AKB41915.1"/>
    </source>
</evidence>
<dbReference type="PATRIC" id="fig|1434117.4.peg.1265"/>
<dbReference type="Pfam" id="PF01609">
    <property type="entry name" value="DDE_Tnp_1"/>
    <property type="match status" value="1"/>
</dbReference>
<evidence type="ECO:0000313" key="3">
    <source>
        <dbReference type="EMBL" id="AKB40098.1"/>
    </source>
</evidence>
<dbReference type="GeneID" id="31593226"/>
<proteinExistence type="predicted"/>
<feature type="domain" description="Transposase IS4-like" evidence="1">
    <location>
        <begin position="186"/>
        <end position="337"/>
    </location>
</feature>
<evidence type="ECO:0000313" key="6">
    <source>
        <dbReference type="EMBL" id="AKB42166.1"/>
    </source>
</evidence>
<evidence type="ECO:0000313" key="2">
    <source>
        <dbReference type="EMBL" id="AKB40008.1"/>
    </source>
</evidence>
<dbReference type="RefSeq" id="WP_080503089.1">
    <property type="nucleotide sequence ID" value="NZ_CP009509.1"/>
</dbReference>
<dbReference type="HOGENOM" id="CLU_064649_0_0_2"/>
<dbReference type="InterPro" id="IPR012337">
    <property type="entry name" value="RNaseH-like_sf"/>
</dbReference>
<dbReference type="SUPFAM" id="SSF53098">
    <property type="entry name" value="Ribonuclease H-like"/>
    <property type="match status" value="1"/>
</dbReference>
<dbReference type="PANTHER" id="PTHR33252:SF2">
    <property type="entry name" value="TRANSPOSASE IS4-LIKE DOMAIN-CONTAINING PROTEIN"/>
    <property type="match status" value="1"/>
</dbReference>
<sequence length="401" mass="46369">MKSFAMTPKNDSMSDVDTASLLALSSEFFSIVDIITLPDGANYSYQEFLNVLLHAATSSTDSLESASNDLKSKVPNTRIPSADTIFNYIKSNSIEYILSSFRKINNEIFRMMKLKNNVHDIAIDFHDVEYYGCRDTLCIRGIKPKNGTSWGYSFCTLDVIGNSKLTLDVIDINGLSKDYSILMESLFERIEKMGVKVGTVYMDREFFNRKVISKMEKYKVDFVIAAKSNKRIKEMLERHRKENGDTSTVFEYKFQGEEQTFNIVAVWDKEKKYSIFATNKKVSSIDTFVKQIPEEYRKRWNIETGYRVKKDFKIRTCSKSPVARTLFFVVQCIMYNILNVLKSVLDITAYQMKSVINQDIIKAVKEGVNSLSNITVRSFLECLTRYNKERRRALRARLRDL</sequence>
<dbReference type="InterPro" id="IPR002559">
    <property type="entry name" value="Transposase_11"/>
</dbReference>
<name>A0A0E3LGA2_METMZ</name>
<evidence type="ECO:0000313" key="7">
    <source>
        <dbReference type="Proteomes" id="UP000033058"/>
    </source>
</evidence>
<dbReference type="NCBIfam" id="NF033541">
    <property type="entry name" value="transpos_ISH3"/>
    <property type="match status" value="1"/>
</dbReference>
<dbReference type="GO" id="GO:0003677">
    <property type="term" value="F:DNA binding"/>
    <property type="evidence" value="ECO:0007669"/>
    <property type="project" value="InterPro"/>
</dbReference>
<evidence type="ECO:0000259" key="1">
    <source>
        <dbReference type="Pfam" id="PF01609"/>
    </source>
</evidence>
<dbReference type="GO" id="GO:0004803">
    <property type="term" value="F:transposase activity"/>
    <property type="evidence" value="ECO:0007669"/>
    <property type="project" value="InterPro"/>
</dbReference>
<dbReference type="EMBL" id="CP009509">
    <property type="protein sequence ID" value="AKB40008.1"/>
    <property type="molecule type" value="Genomic_DNA"/>
</dbReference>
<dbReference type="EMBL" id="CP009509">
    <property type="protein sequence ID" value="AKB41688.1"/>
    <property type="molecule type" value="Genomic_DNA"/>
</dbReference>
<dbReference type="Proteomes" id="UP000033058">
    <property type="component" value="Chromosome"/>
</dbReference>
<dbReference type="EMBL" id="CP009509">
    <property type="protein sequence ID" value="AKB42166.1"/>
    <property type="molecule type" value="Genomic_DNA"/>
</dbReference>
<dbReference type="PANTHER" id="PTHR33252">
    <property type="entry name" value="THIRD ORF IN TRANSPOSON ISC1160"/>
    <property type="match status" value="1"/>
</dbReference>
<dbReference type="EMBL" id="CP009509">
    <property type="protein sequence ID" value="AKB40098.1"/>
    <property type="molecule type" value="Genomic_DNA"/>
</dbReference>
<reference evidence="6 7" key="1">
    <citation type="submission" date="2014-07" db="EMBL/GenBank/DDBJ databases">
        <title>Methanogenic archaea and the global carbon cycle.</title>
        <authorList>
            <person name="Henriksen J.R."/>
            <person name="Luke J."/>
            <person name="Reinhart S."/>
            <person name="Benedict M.N."/>
            <person name="Youngblut N.D."/>
            <person name="Metcalf M.E."/>
            <person name="Whitaker R.J."/>
            <person name="Metcalf W.W."/>
        </authorList>
    </citation>
    <scope>NUCLEOTIDE SEQUENCE [LARGE SCALE GENOMIC DNA]</scope>
    <source>
        <strain evidence="6 7">WWM610</strain>
    </source>
</reference>
<accession>A0A0E3LGA2</accession>
<gene>
    <name evidence="2" type="ORF">MSMAW_1017</name>
    <name evidence="3" type="ORF">MSMAW_1107</name>
    <name evidence="4" type="ORF">MSMAW_2697</name>
    <name evidence="5" type="ORF">MSMAW_2924</name>
    <name evidence="6" type="ORF">MSMAW_3175</name>
</gene>
<dbReference type="GO" id="GO:0006313">
    <property type="term" value="P:DNA transposition"/>
    <property type="evidence" value="ECO:0007669"/>
    <property type="project" value="InterPro"/>
</dbReference>
<evidence type="ECO:0000313" key="4">
    <source>
        <dbReference type="EMBL" id="AKB41688.1"/>
    </source>
</evidence>
<organism evidence="6 7">
    <name type="scientific">Methanosarcina mazei WWM610</name>
    <dbReference type="NCBI Taxonomy" id="1434117"/>
    <lineage>
        <taxon>Archaea</taxon>
        <taxon>Methanobacteriati</taxon>
        <taxon>Methanobacteriota</taxon>
        <taxon>Stenosarchaea group</taxon>
        <taxon>Methanomicrobia</taxon>
        <taxon>Methanosarcinales</taxon>
        <taxon>Methanosarcinaceae</taxon>
        <taxon>Methanosarcina</taxon>
    </lineage>
</organism>
<dbReference type="AlphaFoldDB" id="A0A0E3LGA2"/>
<dbReference type="EMBL" id="CP009509">
    <property type="protein sequence ID" value="AKB41915.1"/>
    <property type="molecule type" value="Genomic_DNA"/>
</dbReference>
<protein>
    <submittedName>
        <fullName evidence="6">Mobile element protein</fullName>
    </submittedName>
</protein>